<dbReference type="InterPro" id="IPR035197">
    <property type="entry name" value="DUF5313"/>
</dbReference>
<organism evidence="2 3">
    <name type="scientific">Pseudonocardia thermophila</name>
    <dbReference type="NCBI Taxonomy" id="1848"/>
    <lineage>
        <taxon>Bacteria</taxon>
        <taxon>Bacillati</taxon>
        <taxon>Actinomycetota</taxon>
        <taxon>Actinomycetes</taxon>
        <taxon>Pseudonocardiales</taxon>
        <taxon>Pseudonocardiaceae</taxon>
        <taxon>Pseudonocardia</taxon>
    </lineage>
</organism>
<sequence length="127" mass="14125">MQRPGPWRWLGYAFGAGLPPEMHRWVLHDVTARTWLLRHFARAMVQIGPVAVLLMVLLPGDAALRISAITMGAVMGLLYTTVFVHASTEHRAIKAGYPEGYASLVRSRRRALRKALRKARAGSAPVR</sequence>
<dbReference type="EMBL" id="FRAP01000007">
    <property type="protein sequence ID" value="SHK50154.1"/>
    <property type="molecule type" value="Genomic_DNA"/>
</dbReference>
<gene>
    <name evidence="2" type="ORF">SAMN05443637_10759</name>
</gene>
<keyword evidence="3" id="KW-1185">Reference proteome</keyword>
<dbReference type="STRING" id="1848.SAMN05443637_10759"/>
<feature type="transmembrane region" description="Helical" evidence="1">
    <location>
        <begin position="40"/>
        <end position="58"/>
    </location>
</feature>
<evidence type="ECO:0000313" key="2">
    <source>
        <dbReference type="EMBL" id="SHK50154.1"/>
    </source>
</evidence>
<protein>
    <recommendedName>
        <fullName evidence="4">DUF5313 domain-containing protein</fullName>
    </recommendedName>
</protein>
<evidence type="ECO:0008006" key="4">
    <source>
        <dbReference type="Google" id="ProtNLM"/>
    </source>
</evidence>
<dbReference type="AlphaFoldDB" id="A0A1M6SZM1"/>
<feature type="transmembrane region" description="Helical" evidence="1">
    <location>
        <begin position="64"/>
        <end position="84"/>
    </location>
</feature>
<proteinExistence type="predicted"/>
<keyword evidence="1" id="KW-0812">Transmembrane</keyword>
<evidence type="ECO:0000313" key="3">
    <source>
        <dbReference type="Proteomes" id="UP000184363"/>
    </source>
</evidence>
<dbReference type="RefSeq" id="WP_073456928.1">
    <property type="nucleotide sequence ID" value="NZ_CALGVN010000045.1"/>
</dbReference>
<accession>A0A1M6SZM1</accession>
<reference evidence="2 3" key="1">
    <citation type="submission" date="2016-11" db="EMBL/GenBank/DDBJ databases">
        <authorList>
            <person name="Jaros S."/>
            <person name="Januszkiewicz K."/>
            <person name="Wedrychowicz H."/>
        </authorList>
    </citation>
    <scope>NUCLEOTIDE SEQUENCE [LARGE SCALE GENOMIC DNA]</scope>
    <source>
        <strain evidence="2 3">DSM 43832</strain>
    </source>
</reference>
<name>A0A1M6SZM1_PSETH</name>
<keyword evidence="1" id="KW-0472">Membrane</keyword>
<evidence type="ECO:0000256" key="1">
    <source>
        <dbReference type="SAM" id="Phobius"/>
    </source>
</evidence>
<keyword evidence="1" id="KW-1133">Transmembrane helix</keyword>
<dbReference type="Proteomes" id="UP000184363">
    <property type="component" value="Unassembled WGS sequence"/>
</dbReference>
<dbReference type="OrthoDB" id="5195204at2"/>
<dbReference type="Pfam" id="PF17240">
    <property type="entry name" value="DUF5313"/>
    <property type="match status" value="1"/>
</dbReference>